<organism evidence="2 3">
    <name type="scientific">Acinetobacter pittii</name>
    <name type="common">Acinetobacter genomosp. 3</name>
    <dbReference type="NCBI Taxonomy" id="48296"/>
    <lineage>
        <taxon>Bacteria</taxon>
        <taxon>Pseudomonadati</taxon>
        <taxon>Pseudomonadota</taxon>
        <taxon>Gammaproteobacteria</taxon>
        <taxon>Moraxellales</taxon>
        <taxon>Moraxellaceae</taxon>
        <taxon>Acinetobacter</taxon>
        <taxon>Acinetobacter calcoaceticus/baumannii complex</taxon>
    </lineage>
</organism>
<evidence type="ECO:0000313" key="2">
    <source>
        <dbReference type="EMBL" id="USU95536.1"/>
    </source>
</evidence>
<evidence type="ECO:0000256" key="1">
    <source>
        <dbReference type="SAM" id="Phobius"/>
    </source>
</evidence>
<gene>
    <name evidence="2" type="ORF">MWH18_04540</name>
</gene>
<feature type="transmembrane region" description="Helical" evidence="1">
    <location>
        <begin position="41"/>
        <end position="63"/>
    </location>
</feature>
<keyword evidence="1" id="KW-0812">Transmembrane</keyword>
<dbReference type="RefSeq" id="WP_126117492.1">
    <property type="nucleotide sequence ID" value="NZ_CP029610.1"/>
</dbReference>
<dbReference type="EMBL" id="CP095407">
    <property type="protein sequence ID" value="USU95536.1"/>
    <property type="molecule type" value="Genomic_DNA"/>
</dbReference>
<keyword evidence="1" id="KW-1133">Transmembrane helix</keyword>
<name>A0AAE9MAR2_ACIPI</name>
<proteinExistence type="predicted"/>
<accession>A0AAE9MAR2</accession>
<protein>
    <submittedName>
        <fullName evidence="2">Uncharacterized protein</fullName>
    </submittedName>
</protein>
<dbReference type="AlphaFoldDB" id="A0AAE9MAR2"/>
<dbReference type="Proteomes" id="UP001055514">
    <property type="component" value="Chromosome"/>
</dbReference>
<keyword evidence="1" id="KW-0472">Membrane</keyword>
<reference evidence="2" key="1">
    <citation type="submission" date="2022-04" db="EMBL/GenBank/DDBJ databases">
        <title>Emergence of ST220 Acinetobacter pittii strain in bloodstream infection, which co-producing chromosomal NDM-1 and OXA-820 carbapenemases.</title>
        <authorList>
            <person name="Tian C."/>
            <person name="Xing M."/>
            <person name="Fu L."/>
            <person name="Xia D."/>
        </authorList>
    </citation>
    <scope>NUCLEOTIDE SEQUENCE</scope>
    <source>
        <strain evidence="2">TCM</strain>
    </source>
</reference>
<evidence type="ECO:0000313" key="3">
    <source>
        <dbReference type="Proteomes" id="UP001055514"/>
    </source>
</evidence>
<sequence length="65" mass="7547">MKQRTIQSQTTTPCNTEPKPSDYAFNWRDHVWAHLVDTLKLFAFLGFGLVVWIFFSFFLSSLFGG</sequence>